<sequence length="407" mass="44444">MKSKFFAFTLFAATAGVIAFYPTLQNLAIAKPAVNQTTHPITTTSPIATVSEKRAKIEVVFALDTTSSMSGLIQAAKENIWSIASTMASAQPAPEIKMGLVAFRDRGDSYITRVTDLSPDLDSMYATLMDYQAEGGGDGPESVNQALFDAVHKISWSQDKDSYRVIFLVGDAPPHMDYQNEQQYPQTLKDALSKGIVVNTIQAGDDPFTQTEWRRIAQLNQGSFFQVEQSGQAVAVATPFDERLASLSKEMDKTRMFYGTEEKRKALAAKSAATDKLNAVSSDAALAKRAAFNASAAGEGNFLAESELVDDISSGRVDLETVAPAALPAPLQAMEKEEQAKVIKETAEKREALRTQIAELSRQRQEFIEQRLKDSGTEEETLDYKIYSTVKAQAAEKGIVYESAPAY</sequence>
<dbReference type="Gene3D" id="3.40.50.410">
    <property type="entry name" value="von Willebrand factor, type A domain"/>
    <property type="match status" value="1"/>
</dbReference>
<feature type="coiled-coil region" evidence="4">
    <location>
        <begin position="336"/>
        <end position="370"/>
    </location>
</feature>
<dbReference type="RefSeq" id="WP_011394905.1">
    <property type="nucleotide sequence ID" value="NC_007645.1"/>
</dbReference>
<dbReference type="HOGENOM" id="CLU_040423_0_0_6"/>
<keyword evidence="4" id="KW-0175">Coiled coil</keyword>
<dbReference type="Proteomes" id="UP000000238">
    <property type="component" value="Chromosome"/>
</dbReference>
<dbReference type="EMBL" id="CP000155">
    <property type="protein sequence ID" value="ABC27830.1"/>
    <property type="molecule type" value="Genomic_DNA"/>
</dbReference>
<evidence type="ECO:0000313" key="7">
    <source>
        <dbReference type="Proteomes" id="UP000000238"/>
    </source>
</evidence>
<comment type="subcellular location">
    <subcellularLocation>
        <location evidence="1">Secreted</location>
    </subcellularLocation>
</comment>
<organism evidence="6 7">
    <name type="scientific">Hahella chejuensis (strain KCTC 2396)</name>
    <dbReference type="NCBI Taxonomy" id="349521"/>
    <lineage>
        <taxon>Bacteria</taxon>
        <taxon>Pseudomonadati</taxon>
        <taxon>Pseudomonadota</taxon>
        <taxon>Gammaproteobacteria</taxon>
        <taxon>Oceanospirillales</taxon>
        <taxon>Hahellaceae</taxon>
        <taxon>Hahella</taxon>
    </lineage>
</organism>
<dbReference type="KEGG" id="hch:HCH_00942"/>
<dbReference type="InterPro" id="IPR002035">
    <property type="entry name" value="VWF_A"/>
</dbReference>
<dbReference type="OrthoDB" id="9805121at2"/>
<name>Q2SNE4_HAHCH</name>
<evidence type="ECO:0000256" key="4">
    <source>
        <dbReference type="SAM" id="Coils"/>
    </source>
</evidence>
<dbReference type="Pfam" id="PF25106">
    <property type="entry name" value="VWA_4"/>
    <property type="match status" value="1"/>
</dbReference>
<dbReference type="STRING" id="349521.HCH_00942"/>
<evidence type="ECO:0000259" key="5">
    <source>
        <dbReference type="PROSITE" id="PS50234"/>
    </source>
</evidence>
<dbReference type="CDD" id="cd00198">
    <property type="entry name" value="vWFA"/>
    <property type="match status" value="1"/>
</dbReference>
<keyword evidence="3" id="KW-0732">Signal</keyword>
<evidence type="ECO:0000256" key="1">
    <source>
        <dbReference type="ARBA" id="ARBA00004613"/>
    </source>
</evidence>
<dbReference type="GO" id="GO:0004674">
    <property type="term" value="F:protein serine/threonine kinase activity"/>
    <property type="evidence" value="ECO:0007669"/>
    <property type="project" value="TreeGrafter"/>
</dbReference>
<dbReference type="SUPFAM" id="SSF53300">
    <property type="entry name" value="vWA-like"/>
    <property type="match status" value="1"/>
</dbReference>
<dbReference type="PANTHER" id="PTHR47763:SF1">
    <property type="entry name" value="DUF659 DOMAIN-CONTAINING PROTEIN"/>
    <property type="match status" value="1"/>
</dbReference>
<evidence type="ECO:0000256" key="3">
    <source>
        <dbReference type="ARBA" id="ARBA00022729"/>
    </source>
</evidence>
<evidence type="ECO:0000313" key="6">
    <source>
        <dbReference type="EMBL" id="ABC27830.1"/>
    </source>
</evidence>
<dbReference type="PANTHER" id="PTHR47763">
    <property type="entry name" value="ALPHA-PROTEIN KINASE VWKA"/>
    <property type="match status" value="1"/>
</dbReference>
<dbReference type="eggNOG" id="COG2304">
    <property type="taxonomic scope" value="Bacteria"/>
</dbReference>
<dbReference type="GO" id="GO:0005737">
    <property type="term" value="C:cytoplasm"/>
    <property type="evidence" value="ECO:0007669"/>
    <property type="project" value="TreeGrafter"/>
</dbReference>
<dbReference type="SMART" id="SM00327">
    <property type="entry name" value="VWA"/>
    <property type="match status" value="1"/>
</dbReference>
<keyword evidence="2" id="KW-0964">Secreted</keyword>
<dbReference type="AlphaFoldDB" id="Q2SNE4"/>
<gene>
    <name evidence="6" type="ordered locus">HCH_00942</name>
</gene>
<dbReference type="InterPro" id="IPR056861">
    <property type="entry name" value="HMCN1-like_VWA"/>
</dbReference>
<reference evidence="6 7" key="1">
    <citation type="journal article" date="2005" name="Nucleic Acids Res.">
        <title>Genomic blueprint of Hahella chejuensis, a marine microbe producing an algicidal agent.</title>
        <authorList>
            <person name="Jeong H."/>
            <person name="Yim J.H."/>
            <person name="Lee C."/>
            <person name="Choi S.-H."/>
            <person name="Park Y.K."/>
            <person name="Yoon S.H."/>
            <person name="Hur C.-G."/>
            <person name="Kang H.-Y."/>
            <person name="Kim D."/>
            <person name="Lee H.H."/>
            <person name="Park K.H."/>
            <person name="Park S.-H."/>
            <person name="Park H.-S."/>
            <person name="Lee H.K."/>
            <person name="Oh T.K."/>
            <person name="Kim J.F."/>
        </authorList>
    </citation>
    <scope>NUCLEOTIDE SEQUENCE [LARGE SCALE GENOMIC DNA]</scope>
    <source>
        <strain evidence="6 7">KCTC 2396</strain>
    </source>
</reference>
<protein>
    <submittedName>
        <fullName evidence="6">Protein containing VWFA domain</fullName>
    </submittedName>
</protein>
<feature type="domain" description="VWFA" evidence="5">
    <location>
        <begin position="58"/>
        <end position="251"/>
    </location>
</feature>
<accession>Q2SNE4</accession>
<keyword evidence="7" id="KW-1185">Reference proteome</keyword>
<evidence type="ECO:0000256" key="2">
    <source>
        <dbReference type="ARBA" id="ARBA00022525"/>
    </source>
</evidence>
<dbReference type="PROSITE" id="PS50234">
    <property type="entry name" value="VWFA"/>
    <property type="match status" value="1"/>
</dbReference>
<dbReference type="InterPro" id="IPR052969">
    <property type="entry name" value="Thr-specific_kinase-like"/>
</dbReference>
<dbReference type="InterPro" id="IPR036465">
    <property type="entry name" value="vWFA_dom_sf"/>
</dbReference>
<proteinExistence type="predicted"/>